<dbReference type="GO" id="GO:0006508">
    <property type="term" value="P:proteolysis"/>
    <property type="evidence" value="ECO:0007669"/>
    <property type="project" value="UniProtKB-KW"/>
</dbReference>
<keyword evidence="3" id="KW-0732">Signal</keyword>
<dbReference type="Pfam" id="PF00089">
    <property type="entry name" value="Trypsin"/>
    <property type="match status" value="1"/>
</dbReference>
<keyword evidence="7" id="KW-1015">Disulfide bond</keyword>
<organism evidence="12 13">
    <name type="scientific">Oreochromis niloticus</name>
    <name type="common">Nile tilapia</name>
    <name type="synonym">Tilapia nilotica</name>
    <dbReference type="NCBI Taxonomy" id="8128"/>
    <lineage>
        <taxon>Eukaryota</taxon>
        <taxon>Metazoa</taxon>
        <taxon>Chordata</taxon>
        <taxon>Craniata</taxon>
        <taxon>Vertebrata</taxon>
        <taxon>Euteleostomi</taxon>
        <taxon>Actinopterygii</taxon>
        <taxon>Neopterygii</taxon>
        <taxon>Teleostei</taxon>
        <taxon>Neoteleostei</taxon>
        <taxon>Acanthomorphata</taxon>
        <taxon>Ovalentaria</taxon>
        <taxon>Cichlomorphae</taxon>
        <taxon>Cichliformes</taxon>
        <taxon>Cichlidae</taxon>
        <taxon>African cichlids</taxon>
        <taxon>Pseudocrenilabrinae</taxon>
        <taxon>Oreochromini</taxon>
        <taxon>Oreochromis</taxon>
    </lineage>
</organism>
<dbReference type="PRINTS" id="PR00722">
    <property type="entry name" value="CHYMOTRYPSIN"/>
</dbReference>
<dbReference type="InterPro" id="IPR033116">
    <property type="entry name" value="TRYPSIN_SER"/>
</dbReference>
<protein>
    <recommendedName>
        <fullName evidence="9">trypsin</fullName>
        <ecNumber evidence="9">3.4.21.4</ecNumber>
    </recommendedName>
</protein>
<dbReference type="InterPro" id="IPR001314">
    <property type="entry name" value="Peptidase_S1A"/>
</dbReference>
<keyword evidence="4 10" id="KW-0378">Hydrolase</keyword>
<dbReference type="Proteomes" id="UP000005207">
    <property type="component" value="Linkage group LG23"/>
</dbReference>
<evidence type="ECO:0000256" key="5">
    <source>
        <dbReference type="ARBA" id="ARBA00022825"/>
    </source>
</evidence>
<keyword evidence="6" id="KW-0865">Zymogen</keyword>
<reference evidence="12" key="2">
    <citation type="submission" date="2025-08" db="UniProtKB">
        <authorList>
            <consortium name="Ensembl"/>
        </authorList>
    </citation>
    <scope>IDENTIFICATION</scope>
</reference>
<proteinExistence type="predicted"/>
<dbReference type="PROSITE" id="PS00134">
    <property type="entry name" value="TRYPSIN_HIS"/>
    <property type="match status" value="1"/>
</dbReference>
<evidence type="ECO:0000256" key="6">
    <source>
        <dbReference type="ARBA" id="ARBA00023145"/>
    </source>
</evidence>
<reference evidence="12" key="3">
    <citation type="submission" date="2025-09" db="UniProtKB">
        <authorList>
            <consortium name="Ensembl"/>
        </authorList>
    </citation>
    <scope>IDENTIFICATION</scope>
</reference>
<dbReference type="Ensembl" id="ENSONIT00000093612.1">
    <property type="protein sequence ID" value="ENSONIP00000047606.1"/>
    <property type="gene ID" value="ENSONIG00000002441.2"/>
</dbReference>
<dbReference type="PROSITE" id="PS50240">
    <property type="entry name" value="TRYPSIN_DOM"/>
    <property type="match status" value="1"/>
</dbReference>
<comment type="subcellular location">
    <subcellularLocation>
        <location evidence="1">Secreted</location>
        <location evidence="1">Extracellular space</location>
    </subcellularLocation>
</comment>
<evidence type="ECO:0000256" key="4">
    <source>
        <dbReference type="ARBA" id="ARBA00022801"/>
    </source>
</evidence>
<evidence type="ECO:0000313" key="13">
    <source>
        <dbReference type="Proteomes" id="UP000005207"/>
    </source>
</evidence>
<dbReference type="GO" id="GO:0004252">
    <property type="term" value="F:serine-type endopeptidase activity"/>
    <property type="evidence" value="ECO:0007669"/>
    <property type="project" value="UniProtKB-EC"/>
</dbReference>
<dbReference type="SUPFAM" id="SSF50494">
    <property type="entry name" value="Trypsin-like serine proteases"/>
    <property type="match status" value="1"/>
</dbReference>
<gene>
    <name evidence="12" type="primary">LOC100692510</name>
</gene>
<dbReference type="AlphaFoldDB" id="A0A669CH06"/>
<evidence type="ECO:0000256" key="1">
    <source>
        <dbReference type="ARBA" id="ARBA00004239"/>
    </source>
</evidence>
<dbReference type="FunFam" id="2.40.10.10:FF:000005">
    <property type="entry name" value="Serine protease 37"/>
    <property type="match status" value="1"/>
</dbReference>
<dbReference type="PANTHER" id="PTHR24271">
    <property type="entry name" value="KALLIKREIN-RELATED"/>
    <property type="match status" value="1"/>
</dbReference>
<evidence type="ECO:0000313" key="12">
    <source>
        <dbReference type="Ensembl" id="ENSONIP00000047606.1"/>
    </source>
</evidence>
<dbReference type="GO" id="GO:0005576">
    <property type="term" value="C:extracellular region"/>
    <property type="evidence" value="ECO:0007669"/>
    <property type="project" value="UniProtKB-SubCell"/>
</dbReference>
<dbReference type="GeneTree" id="ENSGT01030000234551"/>
<evidence type="ECO:0000256" key="2">
    <source>
        <dbReference type="ARBA" id="ARBA00022670"/>
    </source>
</evidence>
<dbReference type="InterPro" id="IPR043504">
    <property type="entry name" value="Peptidase_S1_PA_chymotrypsin"/>
</dbReference>
<evidence type="ECO:0000256" key="8">
    <source>
        <dbReference type="ARBA" id="ARBA00036320"/>
    </source>
</evidence>
<name>A0A669CH06_ORENI</name>
<dbReference type="Gene3D" id="2.40.10.10">
    <property type="entry name" value="Trypsin-like serine proteases"/>
    <property type="match status" value="2"/>
</dbReference>
<dbReference type="InterPro" id="IPR018114">
    <property type="entry name" value="TRYPSIN_HIS"/>
</dbReference>
<reference evidence="13" key="1">
    <citation type="submission" date="2012-01" db="EMBL/GenBank/DDBJ databases">
        <title>The Genome Sequence of Oreochromis niloticus (Nile Tilapia).</title>
        <authorList>
            <consortium name="Broad Institute Genome Assembly Team"/>
            <consortium name="Broad Institute Sequencing Platform"/>
            <person name="Di Palma F."/>
            <person name="Johnson J."/>
            <person name="Lander E.S."/>
            <person name="Lindblad-Toh K."/>
        </authorList>
    </citation>
    <scope>NUCLEOTIDE SEQUENCE [LARGE SCALE GENOMIC DNA]</scope>
</reference>
<evidence type="ECO:0000256" key="10">
    <source>
        <dbReference type="RuleBase" id="RU363034"/>
    </source>
</evidence>
<keyword evidence="5 10" id="KW-0720">Serine protease</keyword>
<sequence>MQMTQTPPSLSVIREQFKIESVSVVSHCSLLAHPDFDLTMFTHCNLAVLIFVLILQDQVHTGEIVGGHEVAPHSRPYMVILELKKSNGNIAYCDGFLVNEHFVMTAAHCEARSYKVFLGLHDYKDRKNVQTVTVNETNAFPHEGYDKTCLMNDIMLLKLHPKVKFNENVTSIALAGRDDTGSVPKSCAVLGWGNTENGKPSDVLREVNVNLTDIEFCAKEKKYCSKGRTGPGKGDSGGPLVCECGKAYGVVSGNQQNTNGYTMIPEYRDWIDCILKHK</sequence>
<evidence type="ECO:0000256" key="3">
    <source>
        <dbReference type="ARBA" id="ARBA00022729"/>
    </source>
</evidence>
<dbReference type="PANTHER" id="PTHR24271:SF81">
    <property type="entry name" value="GRANZYME B"/>
    <property type="match status" value="1"/>
</dbReference>
<evidence type="ECO:0000256" key="9">
    <source>
        <dbReference type="ARBA" id="ARBA00038868"/>
    </source>
</evidence>
<dbReference type="InterPro" id="IPR001254">
    <property type="entry name" value="Trypsin_dom"/>
</dbReference>
<evidence type="ECO:0000256" key="7">
    <source>
        <dbReference type="ARBA" id="ARBA00023157"/>
    </source>
</evidence>
<evidence type="ECO:0000259" key="11">
    <source>
        <dbReference type="PROSITE" id="PS50240"/>
    </source>
</evidence>
<dbReference type="EC" id="3.4.21.4" evidence="9"/>
<dbReference type="PROSITE" id="PS00135">
    <property type="entry name" value="TRYPSIN_SER"/>
    <property type="match status" value="1"/>
</dbReference>
<comment type="catalytic activity">
    <reaction evidence="8">
        <text>Preferential cleavage: Arg-|-Xaa, Lys-|-Xaa.</text>
        <dbReference type="EC" id="3.4.21.4"/>
    </reaction>
</comment>
<keyword evidence="13" id="KW-1185">Reference proteome</keyword>
<dbReference type="SMART" id="SM00020">
    <property type="entry name" value="Tryp_SPc"/>
    <property type="match status" value="1"/>
</dbReference>
<accession>A0A669CH06</accession>
<feature type="domain" description="Peptidase S1" evidence="11">
    <location>
        <begin position="64"/>
        <end position="276"/>
    </location>
</feature>
<dbReference type="InterPro" id="IPR009003">
    <property type="entry name" value="Peptidase_S1_PA"/>
</dbReference>
<dbReference type="CDD" id="cd00190">
    <property type="entry name" value="Tryp_SPc"/>
    <property type="match status" value="1"/>
</dbReference>
<keyword evidence="2 10" id="KW-0645">Protease</keyword>